<dbReference type="Gene3D" id="2.60.40.2030">
    <property type="match status" value="2"/>
</dbReference>
<evidence type="ECO:0000256" key="1">
    <source>
        <dbReference type="SAM" id="MobiDB-lite"/>
    </source>
</evidence>
<evidence type="ECO:0000313" key="3">
    <source>
        <dbReference type="EMBL" id="UTT84980.1"/>
    </source>
</evidence>
<evidence type="ECO:0000259" key="2">
    <source>
        <dbReference type="Pfam" id="PF07603"/>
    </source>
</evidence>
<sequence>MDRNKPSWPLNAVSVILLTSLFTGCQSGHEDSGDSTTPTDPTNPTEPQVVEISIPSSVTFSEPSSGSATEYITVTLSSALANDLTLSINTSDLTTRSTGTFKNYEPLSAQTIVIAAGVTQASLPLDVIHNNLYESNKILTYTISADSSDSYQIGNAQASVTISDSDTEPTISFRDASKAVLEGDNAQSYIDLSNYSYEDVTVTLEQTGIASADDFTSNLNSLTITIPAEELSHLVQVTAVQDGLSEGGESVTYTMASSGNTTIDSSNNTLSFYIPGDKQINDTGFATYSDGVDHTLPSAPADYTNQDADYGLDKASDNIHSDGEHGFKFTKFDYSRNKLPNDALEWACVRDERTGIYIEAKQNPVTLPSQADIDTWLEAYADDPDNNAYPWRSQSGTWRSSEYRYTWYDSNSTSNANAAGHKNDELLADGPISSMCAYSTESSGNRRCDTEGYIANLNSFSVCGINTWRLPSPAEARSIVNYSVGAEDPTTKNYFPYMKGDEVGNSATTIYTHSSSAAGTGSAWCMDVPTGQVKLCNKGTYQGVIAVSGGVE</sequence>
<feature type="region of interest" description="Disordered" evidence="1">
    <location>
        <begin position="26"/>
        <end position="48"/>
    </location>
</feature>
<reference evidence="3" key="1">
    <citation type="submission" date="2022-01" db="EMBL/GenBank/DDBJ databases">
        <title>Alginate degradation mechanism of Vibrio pelagius WXL662.</title>
        <authorList>
            <person name="He X."/>
        </authorList>
    </citation>
    <scope>NUCLEOTIDE SEQUENCE</scope>
    <source>
        <strain evidence="3">WXL662</strain>
    </source>
</reference>
<dbReference type="PROSITE" id="PS51257">
    <property type="entry name" value="PROKAR_LIPOPROTEIN"/>
    <property type="match status" value="1"/>
</dbReference>
<feature type="domain" description="Lcl C-terminal" evidence="2">
    <location>
        <begin position="434"/>
        <end position="547"/>
    </location>
</feature>
<accession>A0ABY5G4X0</accession>
<dbReference type="Pfam" id="PF07603">
    <property type="entry name" value="Lcl_C"/>
    <property type="match status" value="1"/>
</dbReference>
<dbReference type="InterPro" id="IPR038081">
    <property type="entry name" value="CalX-like_sf"/>
</dbReference>
<dbReference type="SUPFAM" id="SSF141072">
    <property type="entry name" value="CalX-like"/>
    <property type="match status" value="2"/>
</dbReference>
<dbReference type="InterPro" id="IPR011460">
    <property type="entry name" value="Lcl_C"/>
</dbReference>
<dbReference type="EMBL" id="CP090614">
    <property type="protein sequence ID" value="UTT84980.1"/>
    <property type="molecule type" value="Genomic_DNA"/>
</dbReference>
<dbReference type="Proteomes" id="UP001059120">
    <property type="component" value="Chromosome 1"/>
</dbReference>
<proteinExistence type="predicted"/>
<gene>
    <name evidence="3" type="ORF">LZI70_01360</name>
</gene>
<protein>
    <submittedName>
        <fullName evidence="3">DUF1566 domain-containing protein</fullName>
    </submittedName>
</protein>
<keyword evidence="4" id="KW-1185">Reference proteome</keyword>
<organism evidence="3 4">
    <name type="scientific">Vibrio pelagius</name>
    <dbReference type="NCBI Taxonomy" id="28169"/>
    <lineage>
        <taxon>Bacteria</taxon>
        <taxon>Pseudomonadati</taxon>
        <taxon>Pseudomonadota</taxon>
        <taxon>Gammaproteobacteria</taxon>
        <taxon>Vibrionales</taxon>
        <taxon>Vibrionaceae</taxon>
        <taxon>Vibrio</taxon>
    </lineage>
</organism>
<name>A0ABY5G4X0_VIBPE</name>
<dbReference type="RefSeq" id="WP_255230923.1">
    <property type="nucleotide sequence ID" value="NZ_CP090614.1"/>
</dbReference>
<feature type="compositionally biased region" description="Low complexity" evidence="1">
    <location>
        <begin position="36"/>
        <end position="47"/>
    </location>
</feature>
<evidence type="ECO:0000313" key="4">
    <source>
        <dbReference type="Proteomes" id="UP001059120"/>
    </source>
</evidence>